<dbReference type="OrthoDB" id="9808150at2"/>
<dbReference type="NCBIfam" id="TIGR03263">
    <property type="entry name" value="guanyl_kin"/>
    <property type="match status" value="1"/>
</dbReference>
<dbReference type="PANTHER" id="PTHR23117">
    <property type="entry name" value="GUANYLATE KINASE-RELATED"/>
    <property type="match status" value="1"/>
</dbReference>
<dbReference type="PROSITE" id="PS50052">
    <property type="entry name" value="GUANYLATE_KINASE_2"/>
    <property type="match status" value="1"/>
</dbReference>
<feature type="domain" description="Guanylate kinase-like" evidence="14">
    <location>
        <begin position="4"/>
        <end position="182"/>
    </location>
</feature>
<keyword evidence="7 13" id="KW-0808">Transferase</keyword>
<evidence type="ECO:0000256" key="5">
    <source>
        <dbReference type="ARBA" id="ARBA00016296"/>
    </source>
</evidence>
<dbReference type="CDD" id="cd00071">
    <property type="entry name" value="GMPK"/>
    <property type="match status" value="1"/>
</dbReference>
<evidence type="ECO:0000256" key="13">
    <source>
        <dbReference type="HAMAP-Rule" id="MF_00328"/>
    </source>
</evidence>
<dbReference type="FunFam" id="3.40.50.300:FF:000855">
    <property type="entry name" value="Guanylate kinase"/>
    <property type="match status" value="1"/>
</dbReference>
<evidence type="ECO:0000259" key="14">
    <source>
        <dbReference type="PROSITE" id="PS50052"/>
    </source>
</evidence>
<proteinExistence type="inferred from homology"/>
<gene>
    <name evidence="13" type="primary">gmk</name>
    <name evidence="15" type="ORF">SAMN03080606_02762</name>
</gene>
<dbReference type="EC" id="2.7.4.8" evidence="4 13"/>
<dbReference type="HAMAP" id="MF_00328">
    <property type="entry name" value="Guanylate_kinase"/>
    <property type="match status" value="1"/>
</dbReference>
<feature type="binding site" evidence="13">
    <location>
        <begin position="11"/>
        <end position="18"/>
    </location>
    <ligand>
        <name>ATP</name>
        <dbReference type="ChEBI" id="CHEBI:30616"/>
    </ligand>
</feature>
<comment type="catalytic activity">
    <reaction evidence="12 13">
        <text>GMP + ATP = GDP + ADP</text>
        <dbReference type="Rhea" id="RHEA:20780"/>
        <dbReference type="ChEBI" id="CHEBI:30616"/>
        <dbReference type="ChEBI" id="CHEBI:58115"/>
        <dbReference type="ChEBI" id="CHEBI:58189"/>
        <dbReference type="ChEBI" id="CHEBI:456216"/>
        <dbReference type="EC" id="2.7.4.8"/>
    </reaction>
</comment>
<dbReference type="InterPro" id="IPR008145">
    <property type="entry name" value="GK/Ca_channel_bsu"/>
</dbReference>
<dbReference type="Gene3D" id="3.30.63.10">
    <property type="entry name" value="Guanylate Kinase phosphate binding domain"/>
    <property type="match status" value="1"/>
</dbReference>
<dbReference type="EMBL" id="FMUS01000018">
    <property type="protein sequence ID" value="SCY85504.1"/>
    <property type="molecule type" value="Genomic_DNA"/>
</dbReference>
<keyword evidence="8 13" id="KW-0547">Nucleotide-binding</keyword>
<dbReference type="InterPro" id="IPR020590">
    <property type="entry name" value="Guanylate_kinase_CS"/>
</dbReference>
<evidence type="ECO:0000256" key="11">
    <source>
        <dbReference type="ARBA" id="ARBA00030128"/>
    </source>
</evidence>
<accession>A0A1G5JBD8</accession>
<evidence type="ECO:0000256" key="1">
    <source>
        <dbReference type="ARBA" id="ARBA00003531"/>
    </source>
</evidence>
<dbReference type="GO" id="GO:0004385">
    <property type="term" value="F:GMP kinase activity"/>
    <property type="evidence" value="ECO:0007669"/>
    <property type="project" value="UniProtKB-UniRule"/>
</dbReference>
<evidence type="ECO:0000256" key="2">
    <source>
        <dbReference type="ARBA" id="ARBA00004496"/>
    </source>
</evidence>
<dbReference type="GO" id="GO:0005829">
    <property type="term" value="C:cytosol"/>
    <property type="evidence" value="ECO:0007669"/>
    <property type="project" value="TreeGrafter"/>
</dbReference>
<evidence type="ECO:0000313" key="16">
    <source>
        <dbReference type="Proteomes" id="UP000198636"/>
    </source>
</evidence>
<evidence type="ECO:0000256" key="12">
    <source>
        <dbReference type="ARBA" id="ARBA00048594"/>
    </source>
</evidence>
<dbReference type="Pfam" id="PF00625">
    <property type="entry name" value="Guanylate_kin"/>
    <property type="match status" value="1"/>
</dbReference>
<evidence type="ECO:0000256" key="9">
    <source>
        <dbReference type="ARBA" id="ARBA00022777"/>
    </source>
</evidence>
<comment type="similarity">
    <text evidence="3 13">Belongs to the guanylate kinase family.</text>
</comment>
<dbReference type="Proteomes" id="UP000198636">
    <property type="component" value="Unassembled WGS sequence"/>
</dbReference>
<keyword evidence="6 13" id="KW-0963">Cytoplasm</keyword>
<protein>
    <recommendedName>
        <fullName evidence="5 13">Guanylate kinase</fullName>
        <ecNumber evidence="4 13">2.7.4.8</ecNumber>
    </recommendedName>
    <alternativeName>
        <fullName evidence="11 13">GMP kinase</fullName>
    </alternativeName>
</protein>
<evidence type="ECO:0000256" key="3">
    <source>
        <dbReference type="ARBA" id="ARBA00005790"/>
    </source>
</evidence>
<reference evidence="15 16" key="1">
    <citation type="submission" date="2016-10" db="EMBL/GenBank/DDBJ databases">
        <authorList>
            <person name="de Groot N.N."/>
        </authorList>
    </citation>
    <scope>NUCLEOTIDE SEQUENCE [LARGE SCALE GENOMIC DNA]</scope>
    <source>
        <strain evidence="15 16">DSM 18978</strain>
    </source>
</reference>
<keyword evidence="10 13" id="KW-0067">ATP-binding</keyword>
<dbReference type="PANTHER" id="PTHR23117:SF13">
    <property type="entry name" value="GUANYLATE KINASE"/>
    <property type="match status" value="1"/>
</dbReference>
<sequence length="199" mass="22726">MGKGLLIVISGPSGAGKGTICKRLLETNPQIMASISATTRRPRQGEENGVNYFFIDHDRFENMITKGDLLEYAKVYGNYYGTPKDYVIENLEKGNDVLLEIDIEGALQIKEKYREGIFVFILPPSLEELKSRIINRGTETEEDIKKRYGSAMSEISQVIKYDYVVINDDIDRAKEDIEAIIRAENCKVLRVHEEIKLRF</sequence>
<dbReference type="Gene3D" id="3.40.50.300">
    <property type="entry name" value="P-loop containing nucleotide triphosphate hydrolases"/>
    <property type="match status" value="2"/>
</dbReference>
<dbReference type="InterPro" id="IPR008144">
    <property type="entry name" value="Guanylate_kin-like_dom"/>
</dbReference>
<comment type="subcellular location">
    <subcellularLocation>
        <location evidence="2 13">Cytoplasm</location>
    </subcellularLocation>
</comment>
<evidence type="ECO:0000256" key="6">
    <source>
        <dbReference type="ARBA" id="ARBA00022490"/>
    </source>
</evidence>
<keyword evidence="9 13" id="KW-0418">Kinase</keyword>
<keyword evidence="16" id="KW-1185">Reference proteome</keyword>
<evidence type="ECO:0000256" key="10">
    <source>
        <dbReference type="ARBA" id="ARBA00022840"/>
    </source>
</evidence>
<dbReference type="GO" id="GO:0005524">
    <property type="term" value="F:ATP binding"/>
    <property type="evidence" value="ECO:0007669"/>
    <property type="project" value="UniProtKB-UniRule"/>
</dbReference>
<dbReference type="PROSITE" id="PS00856">
    <property type="entry name" value="GUANYLATE_KINASE_1"/>
    <property type="match status" value="1"/>
</dbReference>
<evidence type="ECO:0000313" key="15">
    <source>
        <dbReference type="EMBL" id="SCY85504.1"/>
    </source>
</evidence>
<name>A0A1G5JBD8_9FIRM</name>
<dbReference type="SUPFAM" id="SSF52540">
    <property type="entry name" value="P-loop containing nucleoside triphosphate hydrolases"/>
    <property type="match status" value="1"/>
</dbReference>
<dbReference type="SMART" id="SM00072">
    <property type="entry name" value="GuKc"/>
    <property type="match status" value="1"/>
</dbReference>
<evidence type="ECO:0000256" key="7">
    <source>
        <dbReference type="ARBA" id="ARBA00022679"/>
    </source>
</evidence>
<dbReference type="AlphaFoldDB" id="A0A1G5JBD8"/>
<evidence type="ECO:0000256" key="4">
    <source>
        <dbReference type="ARBA" id="ARBA00012961"/>
    </source>
</evidence>
<dbReference type="InterPro" id="IPR017665">
    <property type="entry name" value="Guanylate_kinase"/>
</dbReference>
<evidence type="ECO:0000256" key="8">
    <source>
        <dbReference type="ARBA" id="ARBA00022741"/>
    </source>
</evidence>
<comment type="function">
    <text evidence="1 13">Essential for recycling GMP and indirectly, cGMP.</text>
</comment>
<dbReference type="STRING" id="1120976.SAMN03080606_02762"/>
<organism evidence="15 16">
    <name type="scientific">Alkaliphilus peptidifermentans DSM 18978</name>
    <dbReference type="NCBI Taxonomy" id="1120976"/>
    <lineage>
        <taxon>Bacteria</taxon>
        <taxon>Bacillati</taxon>
        <taxon>Bacillota</taxon>
        <taxon>Clostridia</taxon>
        <taxon>Peptostreptococcales</taxon>
        <taxon>Natronincolaceae</taxon>
        <taxon>Alkaliphilus</taxon>
    </lineage>
</organism>
<dbReference type="FunFam" id="3.30.63.10:FF:000005">
    <property type="entry name" value="Guanylate kinase"/>
    <property type="match status" value="1"/>
</dbReference>
<dbReference type="InterPro" id="IPR027417">
    <property type="entry name" value="P-loop_NTPase"/>
</dbReference>
<dbReference type="RefSeq" id="WP_091544509.1">
    <property type="nucleotide sequence ID" value="NZ_FMUS01000018.1"/>
</dbReference>